<accession>A0A8X6JX97</accession>
<keyword evidence="2" id="KW-1185">Reference proteome</keyword>
<organism evidence="1 2">
    <name type="scientific">Nephila pilipes</name>
    <name type="common">Giant wood spider</name>
    <name type="synonym">Nephila maculata</name>
    <dbReference type="NCBI Taxonomy" id="299642"/>
    <lineage>
        <taxon>Eukaryota</taxon>
        <taxon>Metazoa</taxon>
        <taxon>Ecdysozoa</taxon>
        <taxon>Arthropoda</taxon>
        <taxon>Chelicerata</taxon>
        <taxon>Arachnida</taxon>
        <taxon>Araneae</taxon>
        <taxon>Araneomorphae</taxon>
        <taxon>Entelegynae</taxon>
        <taxon>Araneoidea</taxon>
        <taxon>Nephilidae</taxon>
        <taxon>Nephila</taxon>
    </lineage>
</organism>
<name>A0A8X6JX97_NEPPI</name>
<evidence type="ECO:0000313" key="2">
    <source>
        <dbReference type="Proteomes" id="UP000887013"/>
    </source>
</evidence>
<feature type="non-terminal residue" evidence="1">
    <location>
        <position position="1"/>
    </location>
</feature>
<sequence>VVVFGSALQAARACWCFVRRCFAVLRYLRRCGAAWACMAFATGERLTLLRRAGALLCMDAQSGLRCVCISEAVVSLKEAVLTLFLDFSH</sequence>
<evidence type="ECO:0000313" key="1">
    <source>
        <dbReference type="EMBL" id="GFS65429.1"/>
    </source>
</evidence>
<dbReference type="AlphaFoldDB" id="A0A8X6JX97"/>
<proteinExistence type="predicted"/>
<comment type="caution">
    <text evidence="1">The sequence shown here is derived from an EMBL/GenBank/DDBJ whole genome shotgun (WGS) entry which is preliminary data.</text>
</comment>
<dbReference type="EMBL" id="BMAW01048336">
    <property type="protein sequence ID" value="GFS65429.1"/>
    <property type="molecule type" value="Genomic_DNA"/>
</dbReference>
<gene>
    <name evidence="1" type="ORF">NPIL_410581</name>
</gene>
<protein>
    <submittedName>
        <fullName evidence="1">Uncharacterized protein</fullName>
    </submittedName>
</protein>
<reference evidence="1" key="1">
    <citation type="submission" date="2020-08" db="EMBL/GenBank/DDBJ databases">
        <title>Multicomponent nature underlies the extraordinary mechanical properties of spider dragline silk.</title>
        <authorList>
            <person name="Kono N."/>
            <person name="Nakamura H."/>
            <person name="Mori M."/>
            <person name="Yoshida Y."/>
            <person name="Ohtoshi R."/>
            <person name="Malay A.D."/>
            <person name="Moran D.A.P."/>
            <person name="Tomita M."/>
            <person name="Numata K."/>
            <person name="Arakawa K."/>
        </authorList>
    </citation>
    <scope>NUCLEOTIDE SEQUENCE</scope>
</reference>
<dbReference type="Proteomes" id="UP000887013">
    <property type="component" value="Unassembled WGS sequence"/>
</dbReference>